<protein>
    <submittedName>
        <fullName evidence="1">Uncharacterized protein</fullName>
    </submittedName>
</protein>
<reference evidence="1" key="1">
    <citation type="submission" date="2022-06" db="EMBL/GenBank/DDBJ databases">
        <authorList>
            <person name="Goudenege D."/>
            <person name="Le Roux F."/>
        </authorList>
    </citation>
    <scope>NUCLEOTIDE SEQUENCE</scope>
    <source>
        <strain evidence="1">12-063</strain>
    </source>
</reference>
<proteinExistence type="predicted"/>
<comment type="caution">
    <text evidence="1">The sequence shown here is derived from an EMBL/GenBank/DDBJ whole genome shotgun (WGS) entry which is preliminary data.</text>
</comment>
<gene>
    <name evidence="1" type="ORF">VAE063_940356</name>
</gene>
<keyword evidence="2" id="KW-1185">Reference proteome</keyword>
<dbReference type="EMBL" id="CALYLK010000135">
    <property type="protein sequence ID" value="CAH8227023.1"/>
    <property type="molecule type" value="Genomic_DNA"/>
</dbReference>
<accession>A0ABM9FQS9</accession>
<evidence type="ECO:0000313" key="1">
    <source>
        <dbReference type="EMBL" id="CAH8227023.1"/>
    </source>
</evidence>
<dbReference type="Proteomes" id="UP001152658">
    <property type="component" value="Unassembled WGS sequence"/>
</dbReference>
<sequence length="69" mass="8144">MNINFNIQNHTWNASIHQLNSDILTRHILSQEKCILDTLHLYFLYDEATQQGDVLNSDKEYIGYFNLTN</sequence>
<name>A0ABM9FQS9_9VIBR</name>
<evidence type="ECO:0000313" key="2">
    <source>
        <dbReference type="Proteomes" id="UP001152658"/>
    </source>
</evidence>
<organism evidence="1 2">
    <name type="scientific">Vibrio aestuarianus</name>
    <dbReference type="NCBI Taxonomy" id="28171"/>
    <lineage>
        <taxon>Bacteria</taxon>
        <taxon>Pseudomonadati</taxon>
        <taxon>Pseudomonadota</taxon>
        <taxon>Gammaproteobacteria</taxon>
        <taxon>Vibrionales</taxon>
        <taxon>Vibrionaceae</taxon>
        <taxon>Vibrio</taxon>
    </lineage>
</organism>